<dbReference type="CDD" id="cd02540">
    <property type="entry name" value="GT2_GlmU_N_bac"/>
    <property type="match status" value="1"/>
</dbReference>
<feature type="binding site" evidence="17">
    <location>
        <position position="154"/>
    </location>
    <ligand>
        <name>UDP-N-acetyl-alpha-D-glucosamine</name>
        <dbReference type="ChEBI" id="CHEBI:57705"/>
    </ligand>
</feature>
<evidence type="ECO:0000256" key="16">
    <source>
        <dbReference type="ARBA" id="ARBA00049628"/>
    </source>
</evidence>
<evidence type="ECO:0000256" key="6">
    <source>
        <dbReference type="ARBA" id="ARBA00022723"/>
    </source>
</evidence>
<name>F4LS39_TEPAE</name>
<evidence type="ECO:0000256" key="12">
    <source>
        <dbReference type="ARBA" id="ARBA00023315"/>
    </source>
</evidence>
<comment type="similarity">
    <text evidence="17">In the N-terminal section; belongs to the N-acetylglucosamine-1-phosphate uridyltransferase family.</text>
</comment>
<dbReference type="Proteomes" id="UP000010802">
    <property type="component" value="Chromosome"/>
</dbReference>
<dbReference type="KEGG" id="tep:TepRe1_0090"/>
<dbReference type="Gene3D" id="2.160.10.10">
    <property type="entry name" value="Hexapeptide repeat proteins"/>
    <property type="match status" value="1"/>
</dbReference>
<keyword evidence="4 17" id="KW-0808">Transferase</keyword>
<dbReference type="InterPro" id="IPR005882">
    <property type="entry name" value="Bifunctional_GlmU"/>
</dbReference>
<feature type="active site" description="Proton acceptor" evidence="17">
    <location>
        <position position="362"/>
    </location>
</feature>
<evidence type="ECO:0000256" key="14">
    <source>
        <dbReference type="ARBA" id="ARBA00048247"/>
    </source>
</evidence>
<keyword evidence="20" id="KW-1185">Reference proteome</keyword>
<keyword evidence="6 17" id="KW-0479">Metal-binding</keyword>
<dbReference type="PANTHER" id="PTHR43584">
    <property type="entry name" value="NUCLEOTIDYL TRANSFERASE"/>
    <property type="match status" value="1"/>
</dbReference>
<feature type="domain" description="Nucleotidyl transferase" evidence="18">
    <location>
        <begin position="6"/>
        <end position="251"/>
    </location>
</feature>
<dbReference type="InterPro" id="IPR005835">
    <property type="entry name" value="NTP_transferase_dom"/>
</dbReference>
<dbReference type="eggNOG" id="COG1207">
    <property type="taxonomic scope" value="Bacteria"/>
</dbReference>
<evidence type="ECO:0000256" key="4">
    <source>
        <dbReference type="ARBA" id="ARBA00022679"/>
    </source>
</evidence>
<comment type="pathway">
    <text evidence="17">Bacterial outer membrane biogenesis; LPS lipid A biosynthesis.</text>
</comment>
<comment type="pathway">
    <text evidence="2 17">Nucleotide-sugar biosynthesis; UDP-N-acetyl-alpha-D-glucosamine biosynthesis; UDP-N-acetyl-alpha-D-glucosamine from N-acetyl-alpha-D-glucosamine 1-phosphate: step 1/1.</text>
</comment>
<evidence type="ECO:0000256" key="11">
    <source>
        <dbReference type="ARBA" id="ARBA00023268"/>
    </source>
</evidence>
<evidence type="ECO:0000256" key="17">
    <source>
        <dbReference type="HAMAP-Rule" id="MF_01631"/>
    </source>
</evidence>
<evidence type="ECO:0000256" key="2">
    <source>
        <dbReference type="ARBA" id="ARBA00005208"/>
    </source>
</evidence>
<evidence type="ECO:0000256" key="8">
    <source>
        <dbReference type="ARBA" id="ARBA00022842"/>
    </source>
</evidence>
<keyword evidence="11 17" id="KW-0511">Multifunctional enzyme</keyword>
<dbReference type="InterPro" id="IPR038009">
    <property type="entry name" value="GlmU_C_LbH"/>
</dbReference>
<keyword evidence="10 17" id="KW-0573">Peptidoglycan synthesis</keyword>
<dbReference type="EMBL" id="HF563609">
    <property type="protein sequence ID" value="CCP24780.1"/>
    <property type="molecule type" value="Genomic_DNA"/>
</dbReference>
<dbReference type="Pfam" id="PF00483">
    <property type="entry name" value="NTP_transferase"/>
    <property type="match status" value="1"/>
</dbReference>
<dbReference type="NCBIfam" id="TIGR01173">
    <property type="entry name" value="glmU"/>
    <property type="match status" value="1"/>
</dbReference>
<dbReference type="GO" id="GO:0071555">
    <property type="term" value="P:cell wall organization"/>
    <property type="evidence" value="ECO:0007669"/>
    <property type="project" value="UniProtKB-KW"/>
</dbReference>
<dbReference type="OrthoDB" id="9775031at2"/>
<feature type="binding site" evidence="17">
    <location>
        <position position="365"/>
    </location>
    <ligand>
        <name>UDP-N-acetyl-alpha-D-glucosamine</name>
        <dbReference type="ChEBI" id="CHEBI:57705"/>
    </ligand>
</feature>
<dbReference type="Gene3D" id="3.90.550.10">
    <property type="entry name" value="Spore Coat Polysaccharide Biosynthesis Protein SpsA, Chain A"/>
    <property type="match status" value="1"/>
</dbReference>
<feature type="binding site" evidence="17">
    <location>
        <position position="439"/>
    </location>
    <ligand>
        <name>acetyl-CoA</name>
        <dbReference type="ChEBI" id="CHEBI:57288"/>
    </ligand>
</feature>
<feature type="binding site" evidence="17">
    <location>
        <position position="227"/>
    </location>
    <ligand>
        <name>Mg(2+)</name>
        <dbReference type="ChEBI" id="CHEBI:18420"/>
    </ligand>
</feature>
<dbReference type="GO" id="GO:0009252">
    <property type="term" value="P:peptidoglycan biosynthetic process"/>
    <property type="evidence" value="ECO:0007669"/>
    <property type="project" value="UniProtKB-UniRule"/>
</dbReference>
<feature type="binding site" evidence="17">
    <location>
        <position position="376"/>
    </location>
    <ligand>
        <name>UDP-N-acetyl-alpha-D-glucosamine</name>
        <dbReference type="ChEBI" id="CHEBI:57705"/>
    </ligand>
</feature>
<feature type="binding site" evidence="17">
    <location>
        <begin position="79"/>
        <end position="80"/>
    </location>
    <ligand>
        <name>UDP-N-acetyl-alpha-D-glucosamine</name>
        <dbReference type="ChEBI" id="CHEBI:57705"/>
    </ligand>
</feature>
<dbReference type="STRING" id="1209989.TepRe1_0090"/>
<organism evidence="19 20">
    <name type="scientific">Tepidanaerobacter acetatoxydans (strain DSM 21804 / JCM 16047 / Re1)</name>
    <dbReference type="NCBI Taxonomy" id="1209989"/>
    <lineage>
        <taxon>Bacteria</taxon>
        <taxon>Bacillati</taxon>
        <taxon>Bacillota</taxon>
        <taxon>Clostridia</taxon>
        <taxon>Thermosediminibacterales</taxon>
        <taxon>Tepidanaerobacteraceae</taxon>
        <taxon>Tepidanaerobacter</taxon>
    </lineage>
</organism>
<feature type="binding site" evidence="17">
    <location>
        <position position="422"/>
    </location>
    <ligand>
        <name>acetyl-CoA</name>
        <dbReference type="ChEBI" id="CHEBI:57288"/>
    </ligand>
</feature>
<comment type="function">
    <text evidence="16 17">Catalyzes the last two sequential reactions in the de novo biosynthetic pathway for UDP-N-acetylglucosamine (UDP-GlcNAc). The C-terminal domain catalyzes the transfer of acetyl group from acetyl coenzyme A to glucosamine-1-phosphate (GlcN-1-P) to produce N-acetylglucosamine-1-phosphate (GlcNAc-1-P), which is converted into UDP-GlcNAc by the transfer of uridine 5-monophosphate (from uridine 5-triphosphate), a reaction catalyzed by the N-terminal domain.</text>
</comment>
<feature type="binding site" evidence="17">
    <location>
        <position position="227"/>
    </location>
    <ligand>
        <name>UDP-N-acetyl-alpha-D-glucosamine</name>
        <dbReference type="ChEBI" id="CHEBI:57705"/>
    </ligand>
</feature>
<dbReference type="HAMAP" id="MF_01631">
    <property type="entry name" value="GlmU"/>
    <property type="match status" value="1"/>
</dbReference>
<dbReference type="NCBIfam" id="NF010934">
    <property type="entry name" value="PRK14354.1"/>
    <property type="match status" value="1"/>
</dbReference>
<dbReference type="EC" id="2.3.1.157" evidence="17"/>
<feature type="binding site" evidence="17">
    <location>
        <position position="140"/>
    </location>
    <ligand>
        <name>UDP-N-acetyl-alpha-D-glucosamine</name>
        <dbReference type="ChEBI" id="CHEBI:57705"/>
    </ligand>
</feature>
<keyword evidence="8 17" id="KW-0460">Magnesium</keyword>
<dbReference type="GO" id="GO:0000287">
    <property type="term" value="F:magnesium ion binding"/>
    <property type="evidence" value="ECO:0007669"/>
    <property type="project" value="UniProtKB-UniRule"/>
</dbReference>
<comment type="subcellular location">
    <subcellularLocation>
        <location evidence="17">Cytoplasm</location>
    </subcellularLocation>
</comment>
<dbReference type="CDD" id="cd03353">
    <property type="entry name" value="LbH_GlmU_C"/>
    <property type="match status" value="1"/>
</dbReference>
<dbReference type="PATRIC" id="fig|1209989.3.peg.110"/>
<protein>
    <recommendedName>
        <fullName evidence="17">Bifunctional protein GlmU</fullName>
    </recommendedName>
    <domain>
        <recommendedName>
            <fullName evidence="17">UDP-N-acetylglucosamine pyrophosphorylase</fullName>
            <ecNumber evidence="17">2.7.7.23</ecNumber>
        </recommendedName>
        <alternativeName>
            <fullName evidence="17">N-acetylglucosamine-1-phosphate uridyltransferase</fullName>
        </alternativeName>
    </domain>
    <domain>
        <recommendedName>
            <fullName evidence="17">Glucosamine-1-phosphate N-acetyltransferase</fullName>
            <ecNumber evidence="17">2.3.1.157</ecNumber>
        </recommendedName>
    </domain>
</protein>
<comment type="catalytic activity">
    <reaction evidence="15 17">
        <text>N-acetyl-alpha-D-glucosamine 1-phosphate + UTP + H(+) = UDP-N-acetyl-alpha-D-glucosamine + diphosphate</text>
        <dbReference type="Rhea" id="RHEA:13509"/>
        <dbReference type="ChEBI" id="CHEBI:15378"/>
        <dbReference type="ChEBI" id="CHEBI:33019"/>
        <dbReference type="ChEBI" id="CHEBI:46398"/>
        <dbReference type="ChEBI" id="CHEBI:57705"/>
        <dbReference type="ChEBI" id="CHEBI:57776"/>
        <dbReference type="EC" id="2.7.7.23"/>
    </reaction>
</comment>
<comment type="pathway">
    <text evidence="1 17">Nucleotide-sugar biosynthesis; UDP-N-acetyl-alpha-D-glucosamine biosynthesis; N-acetyl-alpha-D-glucosamine 1-phosphate from alpha-D-glucosamine 6-phosphate (route II): step 2/2.</text>
</comment>
<accession>F4LS39</accession>
<feature type="binding site" evidence="17">
    <location>
        <position position="23"/>
    </location>
    <ligand>
        <name>UDP-N-acetyl-alpha-D-glucosamine</name>
        <dbReference type="ChEBI" id="CHEBI:57705"/>
    </ligand>
</feature>
<feature type="region of interest" description="Linker" evidence="17">
    <location>
        <begin position="230"/>
        <end position="250"/>
    </location>
</feature>
<evidence type="ECO:0000256" key="5">
    <source>
        <dbReference type="ARBA" id="ARBA00022695"/>
    </source>
</evidence>
<dbReference type="PANTHER" id="PTHR43584:SF3">
    <property type="entry name" value="BIFUNCTIONAL PROTEIN GLMU"/>
    <property type="match status" value="1"/>
</dbReference>
<dbReference type="InterPro" id="IPR029044">
    <property type="entry name" value="Nucleotide-diphossugar_trans"/>
</dbReference>
<dbReference type="UniPathway" id="UPA00973"/>
<dbReference type="AlphaFoldDB" id="F4LS39"/>
<accession>L0RVE1</accession>
<feature type="binding site" evidence="17">
    <location>
        <position position="74"/>
    </location>
    <ligand>
        <name>UDP-N-acetyl-alpha-D-glucosamine</name>
        <dbReference type="ChEBI" id="CHEBI:57705"/>
    </ligand>
</feature>
<comment type="cofactor">
    <cofactor evidence="17">
        <name>Mg(2+)</name>
        <dbReference type="ChEBI" id="CHEBI:18420"/>
    </cofactor>
    <text evidence="17">Binds 1 Mg(2+) ion per subunit.</text>
</comment>
<dbReference type="KEGG" id="tae:TepiRe1_0093"/>
<evidence type="ECO:0000313" key="20">
    <source>
        <dbReference type="Proteomes" id="UP000010802"/>
    </source>
</evidence>
<proteinExistence type="inferred from homology"/>
<dbReference type="RefSeq" id="WP_013777226.1">
    <property type="nucleotide sequence ID" value="NC_015519.1"/>
</dbReference>
<feature type="region of interest" description="Pyrophosphorylase" evidence="17">
    <location>
        <begin position="1"/>
        <end position="229"/>
    </location>
</feature>
<dbReference type="UniPathway" id="UPA00113">
    <property type="reaction ID" value="UER00532"/>
</dbReference>
<keyword evidence="7 17" id="KW-0677">Repeat</keyword>
<feature type="region of interest" description="N-acetyltransferase" evidence="17">
    <location>
        <begin position="251"/>
        <end position="465"/>
    </location>
</feature>
<dbReference type="GO" id="GO:0000902">
    <property type="term" value="P:cell morphogenesis"/>
    <property type="evidence" value="ECO:0007669"/>
    <property type="project" value="UniProtKB-UniRule"/>
</dbReference>
<dbReference type="HOGENOM" id="CLU_029499_15_2_9"/>
<dbReference type="GO" id="GO:0016020">
    <property type="term" value="C:membrane"/>
    <property type="evidence" value="ECO:0007669"/>
    <property type="project" value="GOC"/>
</dbReference>
<dbReference type="GO" id="GO:0019134">
    <property type="term" value="F:glucosamine-1-phosphate N-acetyltransferase activity"/>
    <property type="evidence" value="ECO:0007669"/>
    <property type="project" value="UniProtKB-UniRule"/>
</dbReference>
<evidence type="ECO:0000259" key="18">
    <source>
        <dbReference type="Pfam" id="PF00483"/>
    </source>
</evidence>
<sequence>MEDFTAVILAAGEGTRMKSDLPKVLHKVCGLPILTHVINAARHAGANKIIVVVGKDAEKIKETYANKDVEFIVQKEQKGTGHALMQAQSAVKGSTHFVVLYGDMPMITAENIEKMACFHREQNANATVMTAKVADPTGYGRIIREGGRVLDIREHKDANRQEMAINEINAGFYCFDTSSVFSALSKVGNNNRQGEYYLTDVVKILNQEGKKVVAFELENPEELHGINNRRQLAEVQSIMQKKIIDGWMDEGVTFINPGTCMVDCEVKIGRDTTIYPGVILEGKTRIGEGCTIIGPSRIKDTVVGDCCEISMSQIDECILEEGVKIGPYSNLRPGCKLSSKVKVGDFVELKNSKVGEGTKIPHLSYVGDAVLGKHINIGAGVIFVNYDGYKKHQTVVQDNAFIGCNSNLVAPVTVKAGSYVAAGSTITKEVPEDSLAIARARQENKIGWAATRNNNLKGGVEVDGK</sequence>
<feature type="binding site" evidence="17">
    <location>
        <begin position="9"/>
        <end position="12"/>
    </location>
    <ligand>
        <name>UDP-N-acetyl-alpha-D-glucosamine</name>
        <dbReference type="ChEBI" id="CHEBI:57705"/>
    </ligand>
</feature>
<keyword evidence="13 17" id="KW-0961">Cell wall biogenesis/degradation</keyword>
<gene>
    <name evidence="17 19" type="primary">glmU</name>
    <name evidence="19" type="ordered locus">TEPIRE1_0093</name>
</gene>
<evidence type="ECO:0000256" key="15">
    <source>
        <dbReference type="ARBA" id="ARBA00048493"/>
    </source>
</evidence>
<evidence type="ECO:0000256" key="10">
    <source>
        <dbReference type="ARBA" id="ARBA00022984"/>
    </source>
</evidence>
<dbReference type="InterPro" id="IPR050065">
    <property type="entry name" value="GlmU-like"/>
</dbReference>
<dbReference type="GO" id="GO:0008360">
    <property type="term" value="P:regulation of cell shape"/>
    <property type="evidence" value="ECO:0007669"/>
    <property type="project" value="UniProtKB-KW"/>
</dbReference>
<comment type="catalytic activity">
    <reaction evidence="14 17">
        <text>alpha-D-glucosamine 1-phosphate + acetyl-CoA = N-acetyl-alpha-D-glucosamine 1-phosphate + CoA + H(+)</text>
        <dbReference type="Rhea" id="RHEA:13725"/>
        <dbReference type="ChEBI" id="CHEBI:15378"/>
        <dbReference type="ChEBI" id="CHEBI:57287"/>
        <dbReference type="ChEBI" id="CHEBI:57288"/>
        <dbReference type="ChEBI" id="CHEBI:57776"/>
        <dbReference type="ChEBI" id="CHEBI:58516"/>
        <dbReference type="EC" id="2.3.1.157"/>
    </reaction>
</comment>
<comment type="similarity">
    <text evidence="17">In the C-terminal section; belongs to the transferase hexapeptide repeat family.</text>
</comment>
<evidence type="ECO:0000256" key="9">
    <source>
        <dbReference type="ARBA" id="ARBA00022960"/>
    </source>
</evidence>
<keyword evidence="5 17" id="KW-0548">Nucleotidyltransferase</keyword>
<feature type="binding site" evidence="17">
    <location>
        <begin position="385"/>
        <end position="386"/>
    </location>
    <ligand>
        <name>acetyl-CoA</name>
        <dbReference type="ChEBI" id="CHEBI:57288"/>
    </ligand>
</feature>
<evidence type="ECO:0000256" key="1">
    <source>
        <dbReference type="ARBA" id="ARBA00005166"/>
    </source>
</evidence>
<keyword evidence="12 17" id="KW-0012">Acyltransferase</keyword>
<dbReference type="SUPFAM" id="SSF51161">
    <property type="entry name" value="Trimeric LpxA-like enzymes"/>
    <property type="match status" value="1"/>
</dbReference>
<feature type="binding site" evidence="17">
    <location>
        <position position="379"/>
    </location>
    <ligand>
        <name>acetyl-CoA</name>
        <dbReference type="ChEBI" id="CHEBI:57288"/>
    </ligand>
</feature>
<evidence type="ECO:0000313" key="19">
    <source>
        <dbReference type="EMBL" id="CCP24780.1"/>
    </source>
</evidence>
<evidence type="ECO:0000256" key="13">
    <source>
        <dbReference type="ARBA" id="ARBA00023316"/>
    </source>
</evidence>
<feature type="binding site" evidence="17">
    <location>
        <position position="169"/>
    </location>
    <ligand>
        <name>UDP-N-acetyl-alpha-D-glucosamine</name>
        <dbReference type="ChEBI" id="CHEBI:57705"/>
    </ligand>
</feature>
<evidence type="ECO:0000256" key="7">
    <source>
        <dbReference type="ARBA" id="ARBA00022737"/>
    </source>
</evidence>
<feature type="binding site" evidence="17">
    <location>
        <position position="350"/>
    </location>
    <ligand>
        <name>UDP-N-acetyl-alpha-D-glucosamine</name>
        <dbReference type="ChEBI" id="CHEBI:57705"/>
    </ligand>
</feature>
<feature type="binding site" evidence="17">
    <location>
        <position position="103"/>
    </location>
    <ligand>
        <name>Mg(2+)</name>
        <dbReference type="ChEBI" id="CHEBI:18420"/>
    </ligand>
</feature>
<dbReference type="GO" id="GO:0005737">
    <property type="term" value="C:cytoplasm"/>
    <property type="evidence" value="ECO:0007669"/>
    <property type="project" value="UniProtKB-SubCell"/>
</dbReference>
<dbReference type="GO" id="GO:0006048">
    <property type="term" value="P:UDP-N-acetylglucosamine biosynthetic process"/>
    <property type="evidence" value="ECO:0007669"/>
    <property type="project" value="UniProtKB-UniPathway"/>
</dbReference>
<dbReference type="SUPFAM" id="SSF53448">
    <property type="entry name" value="Nucleotide-diphospho-sugar transferases"/>
    <property type="match status" value="1"/>
</dbReference>
<feature type="binding site" evidence="17">
    <location>
        <position position="332"/>
    </location>
    <ligand>
        <name>UDP-N-acetyl-alpha-D-glucosamine</name>
        <dbReference type="ChEBI" id="CHEBI:57705"/>
    </ligand>
</feature>
<dbReference type="GO" id="GO:0009245">
    <property type="term" value="P:lipid A biosynthetic process"/>
    <property type="evidence" value="ECO:0007669"/>
    <property type="project" value="UniProtKB-UniRule"/>
</dbReference>
<comment type="subunit">
    <text evidence="17">Homotrimer.</text>
</comment>
<comment type="caution">
    <text evidence="17">Lacks conserved residue(s) required for the propagation of feature annotation.</text>
</comment>
<dbReference type="GO" id="GO:0003977">
    <property type="term" value="F:UDP-N-acetylglucosamine diphosphorylase activity"/>
    <property type="evidence" value="ECO:0007669"/>
    <property type="project" value="UniProtKB-UniRule"/>
</dbReference>
<reference evidence="20" key="1">
    <citation type="journal article" date="2013" name="Genome Announc.">
        <title>First genome sequence of a syntrophic acetate-oxidizing bacterium, Tepidanaerobacter acetatoxydans strain Re1.</title>
        <authorList>
            <person name="Manzoor S."/>
            <person name="Bongcam-Rudloff E."/>
            <person name="Schnurer A."/>
            <person name="Muller B."/>
        </authorList>
    </citation>
    <scope>NUCLEOTIDE SEQUENCE [LARGE SCALE GENOMIC DNA]</scope>
    <source>
        <strain evidence="20">Re1</strain>
    </source>
</reference>
<dbReference type="EC" id="2.7.7.23" evidence="17"/>
<feature type="binding site" evidence="17">
    <location>
        <begin position="101"/>
        <end position="103"/>
    </location>
    <ligand>
        <name>UDP-N-acetyl-alpha-D-glucosamine</name>
        <dbReference type="ChEBI" id="CHEBI:57705"/>
    </ligand>
</feature>
<dbReference type="InterPro" id="IPR011004">
    <property type="entry name" value="Trimer_LpxA-like_sf"/>
</dbReference>
<evidence type="ECO:0000256" key="3">
    <source>
        <dbReference type="ARBA" id="ARBA00022490"/>
    </source>
</evidence>
<keyword evidence="9 17" id="KW-0133">Cell shape</keyword>
<keyword evidence="3 17" id="KW-0963">Cytoplasm</keyword>